<dbReference type="EMBL" id="JABEZY010000003">
    <property type="protein sequence ID" value="MBA0735280.1"/>
    <property type="molecule type" value="Genomic_DNA"/>
</dbReference>
<name>A0A7J9BGJ2_GOSGO</name>
<protein>
    <submittedName>
        <fullName evidence="1">Uncharacterized protein</fullName>
    </submittedName>
</protein>
<evidence type="ECO:0000313" key="1">
    <source>
        <dbReference type="EMBL" id="MBA0735280.1"/>
    </source>
</evidence>
<organism evidence="1 2">
    <name type="scientific">Gossypium gossypioides</name>
    <name type="common">Mexican cotton</name>
    <name type="synonym">Selera gossypioides</name>
    <dbReference type="NCBI Taxonomy" id="34282"/>
    <lineage>
        <taxon>Eukaryota</taxon>
        <taxon>Viridiplantae</taxon>
        <taxon>Streptophyta</taxon>
        <taxon>Embryophyta</taxon>
        <taxon>Tracheophyta</taxon>
        <taxon>Spermatophyta</taxon>
        <taxon>Magnoliopsida</taxon>
        <taxon>eudicotyledons</taxon>
        <taxon>Gunneridae</taxon>
        <taxon>Pentapetalae</taxon>
        <taxon>rosids</taxon>
        <taxon>malvids</taxon>
        <taxon>Malvales</taxon>
        <taxon>Malvaceae</taxon>
        <taxon>Malvoideae</taxon>
        <taxon>Gossypium</taxon>
    </lineage>
</organism>
<comment type="caution">
    <text evidence="1">The sequence shown here is derived from an EMBL/GenBank/DDBJ whole genome shotgun (WGS) entry which is preliminary data.</text>
</comment>
<accession>A0A7J9BGJ2</accession>
<gene>
    <name evidence="1" type="ORF">Gogos_019142</name>
</gene>
<sequence>MKAPLVMYATIEMHETDNVAAVWIPTIDSRGTS</sequence>
<keyword evidence="2" id="KW-1185">Reference proteome</keyword>
<feature type="non-terminal residue" evidence="1">
    <location>
        <position position="33"/>
    </location>
</feature>
<evidence type="ECO:0000313" key="2">
    <source>
        <dbReference type="Proteomes" id="UP000593579"/>
    </source>
</evidence>
<reference evidence="1 2" key="1">
    <citation type="journal article" date="2019" name="Genome Biol. Evol.">
        <title>Insights into the evolution of the New World diploid cottons (Gossypium, subgenus Houzingenia) based on genome sequencing.</title>
        <authorList>
            <person name="Grover C.E."/>
            <person name="Arick M.A. 2nd"/>
            <person name="Thrash A."/>
            <person name="Conover J.L."/>
            <person name="Sanders W.S."/>
            <person name="Peterson D.G."/>
            <person name="Frelichowski J.E."/>
            <person name="Scheffler J.A."/>
            <person name="Scheffler B.E."/>
            <person name="Wendel J.F."/>
        </authorList>
    </citation>
    <scope>NUCLEOTIDE SEQUENCE [LARGE SCALE GENOMIC DNA]</scope>
    <source>
        <strain evidence="1">5</strain>
        <tissue evidence="1">Leaf</tissue>
    </source>
</reference>
<dbReference type="Proteomes" id="UP000593579">
    <property type="component" value="Unassembled WGS sequence"/>
</dbReference>
<dbReference type="AlphaFoldDB" id="A0A7J9BGJ2"/>
<proteinExistence type="predicted"/>